<organism evidence="2 3">
    <name type="scientific">Hoeflea marina</name>
    <dbReference type="NCBI Taxonomy" id="274592"/>
    <lineage>
        <taxon>Bacteria</taxon>
        <taxon>Pseudomonadati</taxon>
        <taxon>Pseudomonadota</taxon>
        <taxon>Alphaproteobacteria</taxon>
        <taxon>Hyphomicrobiales</taxon>
        <taxon>Rhizobiaceae</taxon>
        <taxon>Hoeflea</taxon>
    </lineage>
</organism>
<feature type="signal peptide" evidence="1">
    <location>
        <begin position="1"/>
        <end position="25"/>
    </location>
</feature>
<name>A0A317PRD3_9HYPH</name>
<dbReference type="EMBL" id="QGTR01000001">
    <property type="protein sequence ID" value="PWW04038.1"/>
    <property type="molecule type" value="Genomic_DNA"/>
</dbReference>
<dbReference type="AlphaFoldDB" id="A0A317PRD3"/>
<keyword evidence="3" id="KW-1185">Reference proteome</keyword>
<dbReference type="Proteomes" id="UP000246352">
    <property type="component" value="Unassembled WGS sequence"/>
</dbReference>
<proteinExistence type="predicted"/>
<accession>A0A317PRD3</accession>
<feature type="chain" id="PRO_5016336586" evidence="1">
    <location>
        <begin position="26"/>
        <end position="299"/>
    </location>
</feature>
<comment type="caution">
    <text evidence="2">The sequence shown here is derived from an EMBL/GenBank/DDBJ whole genome shotgun (WGS) entry which is preliminary data.</text>
</comment>
<evidence type="ECO:0000313" key="3">
    <source>
        <dbReference type="Proteomes" id="UP000246352"/>
    </source>
</evidence>
<evidence type="ECO:0000313" key="2">
    <source>
        <dbReference type="EMBL" id="PWW04038.1"/>
    </source>
</evidence>
<sequence length="299" mass="32588">MSISASLEFRVAVAFLAFGWMPAVAEGQATAATAASGKTVRIVTRTSGGAEVWAEVKQKRLDGEVSDVSYIRHVKGLAEIYAPSCDATLYFNAYTTKLGVNNPEGERWLPCAQPEVTFSDFELMTATILYRDKRFSDPATWQKAFGGVVTDSTLPDQLAEAFANKEYGRVAIISTELKEQFRTAGKVEEAGFFYGIAIDAGARGAVAKLDLPISDETLETFAYFDDRPELTTEAKGWLGDYQIKDLGVSAGAQNLGKLDWKTMRSLQGGDSANVELYKVPDGAIANFDPDVFINRKPVM</sequence>
<keyword evidence="1" id="KW-0732">Signal</keyword>
<protein>
    <submittedName>
        <fullName evidence="2">Uncharacterized protein</fullName>
    </submittedName>
</protein>
<reference evidence="2 3" key="1">
    <citation type="submission" date="2018-05" db="EMBL/GenBank/DDBJ databases">
        <title>Genomic Encyclopedia of Type Strains, Phase IV (KMG-IV): sequencing the most valuable type-strain genomes for metagenomic binning, comparative biology and taxonomic classification.</title>
        <authorList>
            <person name="Goeker M."/>
        </authorList>
    </citation>
    <scope>NUCLEOTIDE SEQUENCE [LARGE SCALE GENOMIC DNA]</scope>
    <source>
        <strain evidence="2 3">DSM 16791</strain>
    </source>
</reference>
<evidence type="ECO:0000256" key="1">
    <source>
        <dbReference type="SAM" id="SignalP"/>
    </source>
</evidence>
<gene>
    <name evidence="2" type="ORF">DFR52_101728</name>
</gene>
<dbReference type="RefSeq" id="WP_146215531.1">
    <property type="nucleotide sequence ID" value="NZ_QGTR01000001.1"/>
</dbReference>
<dbReference type="OrthoDB" id="9856227at2"/>